<dbReference type="EMBL" id="GGEC01074040">
    <property type="protein sequence ID" value="MBX54524.1"/>
    <property type="molecule type" value="Transcribed_RNA"/>
</dbReference>
<name>A0A2P2PIB7_RHIMU</name>
<protein>
    <submittedName>
        <fullName evidence="1">Uncharacterized protein</fullName>
    </submittedName>
</protein>
<evidence type="ECO:0000313" key="1">
    <source>
        <dbReference type="EMBL" id="MBX54524.1"/>
    </source>
</evidence>
<reference evidence="1" key="1">
    <citation type="submission" date="2018-02" db="EMBL/GenBank/DDBJ databases">
        <title>Rhizophora mucronata_Transcriptome.</title>
        <authorList>
            <person name="Meera S.P."/>
            <person name="Sreeshan A."/>
            <person name="Augustine A."/>
        </authorList>
    </citation>
    <scope>NUCLEOTIDE SEQUENCE</scope>
    <source>
        <tissue evidence="1">Leaf</tissue>
    </source>
</reference>
<organism evidence="1">
    <name type="scientific">Rhizophora mucronata</name>
    <name type="common">Asiatic mangrove</name>
    <dbReference type="NCBI Taxonomy" id="61149"/>
    <lineage>
        <taxon>Eukaryota</taxon>
        <taxon>Viridiplantae</taxon>
        <taxon>Streptophyta</taxon>
        <taxon>Embryophyta</taxon>
        <taxon>Tracheophyta</taxon>
        <taxon>Spermatophyta</taxon>
        <taxon>Magnoliopsida</taxon>
        <taxon>eudicotyledons</taxon>
        <taxon>Gunneridae</taxon>
        <taxon>Pentapetalae</taxon>
        <taxon>rosids</taxon>
        <taxon>fabids</taxon>
        <taxon>Malpighiales</taxon>
        <taxon>Rhizophoraceae</taxon>
        <taxon>Rhizophora</taxon>
    </lineage>
</organism>
<dbReference type="AlphaFoldDB" id="A0A2P2PIB7"/>
<sequence length="44" mass="4965">MCNILNTASCRVGNFTNTVNSAKFINVLNSFNYLSSKFFIILML</sequence>
<accession>A0A2P2PIB7</accession>
<proteinExistence type="predicted"/>